<protein>
    <submittedName>
        <fullName evidence="1">Uncharacterized protein</fullName>
    </submittedName>
</protein>
<dbReference type="Proteomes" id="UP000188605">
    <property type="component" value="Unassembled WGS sequence"/>
</dbReference>
<sequence>MTSAQIIDRIFVGRFVGPNALAAISLAMPIIMVLFGIGMMIAVGGATLANIKRGEGNISESNNYYSITVSLIAIISFISTVIFLLFSKNIASILGADASTHADVVTYSFISGLFFSLF</sequence>
<keyword evidence="2" id="KW-1185">Reference proteome</keyword>
<comment type="caution">
    <text evidence="1">The sequence shown here is derived from an EMBL/GenBank/DDBJ whole genome shotgun (WGS) entry which is preliminary data.</text>
</comment>
<accession>A0ACC8XDX9</accession>
<evidence type="ECO:0000313" key="2">
    <source>
        <dbReference type="Proteomes" id="UP000188605"/>
    </source>
</evidence>
<dbReference type="EMBL" id="LJDB01000043">
    <property type="protein sequence ID" value="ONI41086.1"/>
    <property type="molecule type" value="Genomic_DNA"/>
</dbReference>
<evidence type="ECO:0000313" key="1">
    <source>
        <dbReference type="EMBL" id="ONI41086.1"/>
    </source>
</evidence>
<organism evidence="1 2">
    <name type="scientific">Candidatus Epulonipiscium fishelsonii</name>
    <dbReference type="NCBI Taxonomy" id="77094"/>
    <lineage>
        <taxon>Bacteria</taxon>
        <taxon>Bacillati</taxon>
        <taxon>Bacillota</taxon>
        <taxon>Clostridia</taxon>
        <taxon>Lachnospirales</taxon>
        <taxon>Lachnospiraceae</taxon>
        <taxon>Candidatus Epulonipiscium</taxon>
    </lineage>
</organism>
<gene>
    <name evidence="1" type="ORF">AN396_04925</name>
</gene>
<reference evidence="1" key="1">
    <citation type="submission" date="2016-08" db="EMBL/GenBank/DDBJ databases">
        <authorList>
            <person name="Ngugi D.K."/>
            <person name="Miyake S."/>
            <person name="Stingl U."/>
        </authorList>
    </citation>
    <scope>NUCLEOTIDE SEQUENCE</scope>
    <source>
        <strain evidence="1">SCG-B11WGA-EpuloA1</strain>
    </source>
</reference>
<name>A0ACC8XDX9_9FIRM</name>
<proteinExistence type="predicted"/>